<dbReference type="Proteomes" id="UP000004995">
    <property type="component" value="Unassembled WGS sequence"/>
</dbReference>
<dbReference type="EnsemblPlants" id="KQK98231">
    <property type="protein sequence ID" value="KQK98231"/>
    <property type="gene ID" value="SETIT_012646mg"/>
</dbReference>
<comment type="similarity">
    <text evidence="1">Belongs to the short-chain dehydrogenases/reductases (SDR) family.</text>
</comment>
<keyword evidence="2" id="KW-0521">NADP</keyword>
<dbReference type="PANTHER" id="PTHR43490:SF78">
    <property type="entry name" value="OS04G0532100 PROTEIN"/>
    <property type="match status" value="1"/>
</dbReference>
<sequence length="247" mass="26896">MQFFRSEELKQELDDVDSLTEDLEAGAVEARGWPAEFSAYKVAKAAMNAYSRVLARRHPALRVNVVDPGYVRTNMTRNSGLLAPDEGGARVVAVAAWRCYRKAARPARSLAAARRRRPRSCDRRVASTSTRARRIQPCCSSSRRKIMEGAISVPANTRVAVVTGGNKGIGLEVCRQLAGNGVTVVLTARDEARGGAAVEKLGELGLSDVIFHQLEITDASSIGRLAEFLKTRFGRLDILVNKPSMSL</sequence>
<evidence type="ECO:0000256" key="1">
    <source>
        <dbReference type="ARBA" id="ARBA00006484"/>
    </source>
</evidence>
<dbReference type="GO" id="GO:0016491">
    <property type="term" value="F:oxidoreductase activity"/>
    <property type="evidence" value="ECO:0007669"/>
    <property type="project" value="UniProtKB-KW"/>
</dbReference>
<name>K3YEI1_SETIT</name>
<organism evidence="4 5">
    <name type="scientific">Setaria italica</name>
    <name type="common">Foxtail millet</name>
    <name type="synonym">Panicum italicum</name>
    <dbReference type="NCBI Taxonomy" id="4555"/>
    <lineage>
        <taxon>Eukaryota</taxon>
        <taxon>Viridiplantae</taxon>
        <taxon>Streptophyta</taxon>
        <taxon>Embryophyta</taxon>
        <taxon>Tracheophyta</taxon>
        <taxon>Spermatophyta</taxon>
        <taxon>Magnoliopsida</taxon>
        <taxon>Liliopsida</taxon>
        <taxon>Poales</taxon>
        <taxon>Poaceae</taxon>
        <taxon>PACMAD clade</taxon>
        <taxon>Panicoideae</taxon>
        <taxon>Panicodae</taxon>
        <taxon>Paniceae</taxon>
        <taxon>Cenchrinae</taxon>
        <taxon>Setaria</taxon>
    </lineage>
</organism>
<dbReference type="HOGENOM" id="CLU_1126118_0_0_1"/>
<dbReference type="eggNOG" id="KOG1208">
    <property type="taxonomic scope" value="Eukaryota"/>
</dbReference>
<dbReference type="STRING" id="4555.K3YEI1"/>
<evidence type="ECO:0000313" key="5">
    <source>
        <dbReference type="Proteomes" id="UP000004995"/>
    </source>
</evidence>
<evidence type="ECO:0000313" key="4">
    <source>
        <dbReference type="EnsemblPlants" id="KQK98231"/>
    </source>
</evidence>
<dbReference type="SUPFAM" id="SSF51735">
    <property type="entry name" value="NAD(P)-binding Rossmann-fold domains"/>
    <property type="match status" value="2"/>
</dbReference>
<dbReference type="EMBL" id="AGNK02004441">
    <property type="status" value="NOT_ANNOTATED_CDS"/>
    <property type="molecule type" value="Genomic_DNA"/>
</dbReference>
<evidence type="ECO:0008006" key="6">
    <source>
        <dbReference type="Google" id="ProtNLM"/>
    </source>
</evidence>
<proteinExistence type="inferred from homology"/>
<dbReference type="InParanoid" id="K3YEI1"/>
<evidence type="ECO:0000256" key="2">
    <source>
        <dbReference type="ARBA" id="ARBA00022857"/>
    </source>
</evidence>
<dbReference type="PRINTS" id="PR00081">
    <property type="entry name" value="GDHRDH"/>
</dbReference>
<dbReference type="Gramene" id="KQK98231">
    <property type="protein sequence ID" value="KQK98231"/>
    <property type="gene ID" value="SETIT_012646mg"/>
</dbReference>
<dbReference type="Pfam" id="PF13561">
    <property type="entry name" value="adh_short_C2"/>
    <property type="match status" value="1"/>
</dbReference>
<dbReference type="InterPro" id="IPR036291">
    <property type="entry name" value="NAD(P)-bd_dom_sf"/>
</dbReference>
<dbReference type="Pfam" id="PF00106">
    <property type="entry name" value="adh_short"/>
    <property type="match status" value="1"/>
</dbReference>
<dbReference type="AlphaFoldDB" id="K3YEI1"/>
<dbReference type="InterPro" id="IPR002347">
    <property type="entry name" value="SDR_fam"/>
</dbReference>
<keyword evidence="3" id="KW-0560">Oxidoreductase</keyword>
<accession>K3YEI1</accession>
<protein>
    <recommendedName>
        <fullName evidence="6">(+)-neomenthol dehydrogenase</fullName>
    </recommendedName>
</protein>
<dbReference type="Gene3D" id="3.40.50.720">
    <property type="entry name" value="NAD(P)-binding Rossmann-like Domain"/>
    <property type="match status" value="2"/>
</dbReference>
<keyword evidence="5" id="KW-1185">Reference proteome</keyword>
<reference evidence="4" key="2">
    <citation type="submission" date="2018-08" db="UniProtKB">
        <authorList>
            <consortium name="EnsemblPlants"/>
        </authorList>
    </citation>
    <scope>IDENTIFICATION</scope>
    <source>
        <strain evidence="4">Yugu1</strain>
    </source>
</reference>
<dbReference type="PANTHER" id="PTHR43490">
    <property type="entry name" value="(+)-NEOMENTHOL DEHYDROGENASE"/>
    <property type="match status" value="1"/>
</dbReference>
<evidence type="ECO:0000256" key="3">
    <source>
        <dbReference type="ARBA" id="ARBA00023002"/>
    </source>
</evidence>
<reference evidence="5" key="1">
    <citation type="journal article" date="2012" name="Nat. Biotechnol.">
        <title>Reference genome sequence of the model plant Setaria.</title>
        <authorList>
            <person name="Bennetzen J.L."/>
            <person name="Schmutz J."/>
            <person name="Wang H."/>
            <person name="Percifield R."/>
            <person name="Hawkins J."/>
            <person name="Pontaroli A.C."/>
            <person name="Estep M."/>
            <person name="Feng L."/>
            <person name="Vaughn J.N."/>
            <person name="Grimwood J."/>
            <person name="Jenkins J."/>
            <person name="Barry K."/>
            <person name="Lindquist E."/>
            <person name="Hellsten U."/>
            <person name="Deshpande S."/>
            <person name="Wang X."/>
            <person name="Wu X."/>
            <person name="Mitros T."/>
            <person name="Triplett J."/>
            <person name="Yang X."/>
            <person name="Ye C.Y."/>
            <person name="Mauro-Herrera M."/>
            <person name="Wang L."/>
            <person name="Li P."/>
            <person name="Sharma M."/>
            <person name="Sharma R."/>
            <person name="Ronald P.C."/>
            <person name="Panaud O."/>
            <person name="Kellogg E.A."/>
            <person name="Brutnell T.P."/>
            <person name="Doust A.N."/>
            <person name="Tuskan G.A."/>
            <person name="Rokhsar D."/>
            <person name="Devos K.M."/>
        </authorList>
    </citation>
    <scope>NUCLEOTIDE SEQUENCE [LARGE SCALE GENOMIC DNA]</scope>
    <source>
        <strain evidence="5">cv. Yugu1</strain>
    </source>
</reference>